<dbReference type="GO" id="GO:0030288">
    <property type="term" value="C:outer membrane-bounded periplasmic space"/>
    <property type="evidence" value="ECO:0007669"/>
    <property type="project" value="TreeGrafter"/>
</dbReference>
<reference evidence="4 5" key="1">
    <citation type="submission" date="2009-01" db="EMBL/GenBank/DDBJ databases">
        <authorList>
            <person name="Fulton L."/>
            <person name="Clifton S."/>
            <person name="Fulton B."/>
            <person name="Xu J."/>
            <person name="Minx P."/>
            <person name="Pepin K.H."/>
            <person name="Johnson M."/>
            <person name="Bhonagiri V."/>
            <person name="Nash W.E."/>
            <person name="Mardis E.R."/>
            <person name="Wilson R.K."/>
        </authorList>
    </citation>
    <scope>NUCLEOTIDE SEQUENCE [LARGE SCALE GENOMIC DNA]</scope>
    <source>
        <strain evidence="5">DSM 10507 / JCM 14656 / S5a33</strain>
    </source>
</reference>
<keyword evidence="2" id="KW-1133">Transmembrane helix</keyword>
<dbReference type="SMART" id="SM00646">
    <property type="entry name" value="Ami_3"/>
    <property type="match status" value="1"/>
</dbReference>
<comment type="caution">
    <text evidence="4">The sequence shown here is derived from an EMBL/GenBank/DDBJ whole genome shotgun (WGS) entry which is preliminary data.</text>
</comment>
<dbReference type="Pfam" id="PF01520">
    <property type="entry name" value="Amidase_3"/>
    <property type="match status" value="1"/>
</dbReference>
<dbReference type="eggNOG" id="COG0860">
    <property type="taxonomic scope" value="Bacteria"/>
</dbReference>
<dbReference type="PANTHER" id="PTHR30404">
    <property type="entry name" value="N-ACETYLMURAMOYL-L-ALANINE AMIDASE"/>
    <property type="match status" value="1"/>
</dbReference>
<name>C0CNR0_BLAHS</name>
<dbReference type="AlphaFoldDB" id="C0CNR0"/>
<keyword evidence="1" id="KW-0378">Hydrolase</keyword>
<organism evidence="4 5">
    <name type="scientific">Blautia hydrogenotrophica (strain DSM 10507 / JCM 14656 / S5a33)</name>
    <name type="common">Ruminococcus hydrogenotrophicus</name>
    <dbReference type="NCBI Taxonomy" id="476272"/>
    <lineage>
        <taxon>Bacteria</taxon>
        <taxon>Bacillati</taxon>
        <taxon>Bacillota</taxon>
        <taxon>Clostridia</taxon>
        <taxon>Lachnospirales</taxon>
        <taxon>Lachnospiraceae</taxon>
        <taxon>Blautia</taxon>
    </lineage>
</organism>
<evidence type="ECO:0000259" key="3">
    <source>
        <dbReference type="SMART" id="SM00646"/>
    </source>
</evidence>
<sequence length="240" mass="26462">MGHILNRVDPRGVFDLKKKILELGMGVLLLVCFLALSKEAASVTSQAAGKVIVVDAGHGGADPGMVGIGDLEEKGINLAIAQELKELLEKDGYQVVMTREEDKGLYQEGSSNKKAQDMQNRCALIAEEKPAVSVSIHQNSYSDPEVKGPQVFYYEHSAQGEELAVCIQEQLNQQLEVERPRQVKGNSTYYLLKRSEGVLNIVECGFLTNPQEAELLQTKEYQKRIAGAIKDGIVEYLQKL</sequence>
<evidence type="ECO:0000256" key="2">
    <source>
        <dbReference type="SAM" id="Phobius"/>
    </source>
</evidence>
<keyword evidence="2" id="KW-0812">Transmembrane</keyword>
<reference evidence="4 5" key="2">
    <citation type="submission" date="2009-02" db="EMBL/GenBank/DDBJ databases">
        <title>Draft genome sequence of Blautia hydrogenotrophica DSM 10507 (Ruminococcus hydrogenotrophicus DSM 10507).</title>
        <authorList>
            <person name="Sudarsanam P."/>
            <person name="Ley R."/>
            <person name="Guruge J."/>
            <person name="Turnbaugh P.J."/>
            <person name="Mahowald M."/>
            <person name="Liep D."/>
            <person name="Gordon J."/>
        </authorList>
    </citation>
    <scope>NUCLEOTIDE SEQUENCE [LARGE SCALE GENOMIC DNA]</scope>
    <source>
        <strain evidence="5">DSM 10507 / JCM 14656 / S5a33</strain>
    </source>
</reference>
<evidence type="ECO:0000256" key="1">
    <source>
        <dbReference type="ARBA" id="ARBA00022801"/>
    </source>
</evidence>
<dbReference type="PANTHER" id="PTHR30404:SF0">
    <property type="entry name" value="N-ACETYLMURAMOYL-L-ALANINE AMIDASE AMIC"/>
    <property type="match status" value="1"/>
</dbReference>
<dbReference type="CDD" id="cd02696">
    <property type="entry name" value="MurNAc-LAA"/>
    <property type="match status" value="1"/>
</dbReference>
<protein>
    <recommendedName>
        <fullName evidence="3">MurNAc-LAA domain-containing protein</fullName>
    </recommendedName>
</protein>
<dbReference type="HOGENOM" id="CLU_014322_7_0_9"/>
<dbReference type="Gene3D" id="3.40.630.40">
    <property type="entry name" value="Zn-dependent exopeptidases"/>
    <property type="match status" value="1"/>
</dbReference>
<dbReference type="SUPFAM" id="SSF53187">
    <property type="entry name" value="Zn-dependent exopeptidases"/>
    <property type="match status" value="1"/>
</dbReference>
<proteinExistence type="predicted"/>
<feature type="transmembrane region" description="Helical" evidence="2">
    <location>
        <begin position="20"/>
        <end position="37"/>
    </location>
</feature>
<dbReference type="PATRIC" id="fig|476272.21.peg.1933"/>
<accession>C0CNR0</accession>
<evidence type="ECO:0000313" key="5">
    <source>
        <dbReference type="Proteomes" id="UP000003100"/>
    </source>
</evidence>
<dbReference type="InterPro" id="IPR050695">
    <property type="entry name" value="N-acetylmuramoyl_amidase_3"/>
</dbReference>
<dbReference type="GO" id="GO:0008745">
    <property type="term" value="F:N-acetylmuramoyl-L-alanine amidase activity"/>
    <property type="evidence" value="ECO:0007669"/>
    <property type="project" value="InterPro"/>
</dbReference>
<keyword evidence="2" id="KW-0472">Membrane</keyword>
<gene>
    <name evidence="4" type="ORF">RUMHYD_02503</name>
</gene>
<feature type="domain" description="MurNAc-LAA" evidence="3">
    <location>
        <begin position="122"/>
        <end position="234"/>
    </location>
</feature>
<dbReference type="GO" id="GO:0009253">
    <property type="term" value="P:peptidoglycan catabolic process"/>
    <property type="evidence" value="ECO:0007669"/>
    <property type="project" value="InterPro"/>
</dbReference>
<dbReference type="EMBL" id="ACBZ01000135">
    <property type="protein sequence ID" value="EEG48608.1"/>
    <property type="molecule type" value="Genomic_DNA"/>
</dbReference>
<evidence type="ECO:0000313" key="4">
    <source>
        <dbReference type="EMBL" id="EEG48608.1"/>
    </source>
</evidence>
<dbReference type="InterPro" id="IPR002508">
    <property type="entry name" value="MurNAc-LAA_cat"/>
</dbReference>
<dbReference type="Proteomes" id="UP000003100">
    <property type="component" value="Unassembled WGS sequence"/>
</dbReference>
<keyword evidence="5" id="KW-1185">Reference proteome</keyword>